<dbReference type="RefSeq" id="WP_143021853.1">
    <property type="nucleotide sequence ID" value="NZ_FNDQ01000004.1"/>
</dbReference>
<evidence type="ECO:0000313" key="2">
    <source>
        <dbReference type="Proteomes" id="UP000243588"/>
    </source>
</evidence>
<dbReference type="AlphaFoldDB" id="A0A1G8CL24"/>
<proteinExistence type="predicted"/>
<accession>A0A1G8CL24</accession>
<gene>
    <name evidence="1" type="ORF">SAMN05421818_104104</name>
</gene>
<dbReference type="Proteomes" id="UP000243588">
    <property type="component" value="Unassembled WGS sequence"/>
</dbReference>
<protein>
    <submittedName>
        <fullName evidence="1">Uncharacterized protein</fullName>
    </submittedName>
</protein>
<sequence>MEAGTLLYIKNYMFDNGQRKDKFFLILKRVGDSDALLISLPSSKDYVPSTQSNCVEISSANQTAFIFNAGEIITNTNFSFSVRTYLYGQYITVKSVDDFNNDYPQEGRDYEKIGKLKYRILQQVIDCFKQSATVKNKIKKIL</sequence>
<dbReference type="EMBL" id="FNDQ01000004">
    <property type="protein sequence ID" value="SDH46148.1"/>
    <property type="molecule type" value="Genomic_DNA"/>
</dbReference>
<organism evidence="1 2">
    <name type="scientific">Myroides phaeus</name>
    <dbReference type="NCBI Taxonomy" id="702745"/>
    <lineage>
        <taxon>Bacteria</taxon>
        <taxon>Pseudomonadati</taxon>
        <taxon>Bacteroidota</taxon>
        <taxon>Flavobacteriia</taxon>
        <taxon>Flavobacteriales</taxon>
        <taxon>Flavobacteriaceae</taxon>
        <taxon>Myroides</taxon>
    </lineage>
</organism>
<keyword evidence="2" id="KW-1185">Reference proteome</keyword>
<evidence type="ECO:0000313" key="1">
    <source>
        <dbReference type="EMBL" id="SDH46148.1"/>
    </source>
</evidence>
<name>A0A1G8CL24_9FLAO</name>
<reference evidence="2" key="1">
    <citation type="submission" date="2016-10" db="EMBL/GenBank/DDBJ databases">
        <authorList>
            <person name="Varghese N."/>
            <person name="Submissions S."/>
        </authorList>
    </citation>
    <scope>NUCLEOTIDE SEQUENCE [LARGE SCALE GENOMIC DNA]</scope>
    <source>
        <strain evidence="2">DSM 23313</strain>
    </source>
</reference>